<organism evidence="3 4">
    <name type="scientific">Aphanizomenon flos-aquae FACHB-1040</name>
    <dbReference type="NCBI Taxonomy" id="2692887"/>
    <lineage>
        <taxon>Bacteria</taxon>
        <taxon>Bacillati</taxon>
        <taxon>Cyanobacteriota</taxon>
        <taxon>Cyanophyceae</taxon>
        <taxon>Nostocales</taxon>
        <taxon>Aphanizomenonaceae</taxon>
        <taxon>Aphanizomenon</taxon>
    </lineage>
</organism>
<evidence type="ECO:0000313" key="3">
    <source>
        <dbReference type="EMBL" id="MBD2280888.1"/>
    </source>
</evidence>
<dbReference type="Proteomes" id="UP000606721">
    <property type="component" value="Unassembled WGS sequence"/>
</dbReference>
<dbReference type="InterPro" id="IPR002793">
    <property type="entry name" value="Endonuclease_NucS"/>
</dbReference>
<dbReference type="InterPro" id="IPR048301">
    <property type="entry name" value="NucS_C"/>
</dbReference>
<dbReference type="InterPro" id="IPR011856">
    <property type="entry name" value="tRNA_endonuc-like_dom_sf"/>
</dbReference>
<dbReference type="PANTHER" id="PTHR38814">
    <property type="entry name" value="ENDONUCLEASE NUCS"/>
    <property type="match status" value="1"/>
</dbReference>
<accession>A0ABR8C187</accession>
<reference evidence="3 4" key="1">
    <citation type="journal article" date="2020" name="ISME J.">
        <title>Comparative genomics reveals insights into cyanobacterial evolution and habitat adaptation.</title>
        <authorList>
            <person name="Chen M.Y."/>
            <person name="Teng W.K."/>
            <person name="Zhao L."/>
            <person name="Hu C.X."/>
            <person name="Zhou Y.K."/>
            <person name="Han B.P."/>
            <person name="Song L.R."/>
            <person name="Shu W.S."/>
        </authorList>
    </citation>
    <scope>NUCLEOTIDE SEQUENCE [LARGE SCALE GENOMIC DNA]</scope>
    <source>
        <strain evidence="3 4">FACHB-1040</strain>
    </source>
</reference>
<sequence length="510" mass="59345">MVNEAGIRDFLINNLDIIEPDLKLVKKEFTLKNEFGAGGRIDILAKDKFGMFVIIEIKKSDKTAREAVQELCKYIALFKDEYGRAANKCRCILLSTEWHELLVPFSEFSRAVDYQVDGYQLILDEEGIPVRKKTIELAPEGEEKFIFPIHNIFFYQIIKHRNIAKKKLENILKQLDITNYYVLSINYEGDSQNVKHTFALYLVIYIFRTLEKEKIKKNLNIFDDDNYEFDEEDALLEITNRLTYFIDILEVGTAEKLQGMISKGWDIKTIYKGNQSDNILVTDEEIIKEIISFESGNSVIYTSVATPRIQPLWQSTIENIKHFLYGNDCWEIGTNWFLQKVESINREATISCNIYYGYDILFALYNYLCRDVNLLPTLEIVAQIPGETNKTIFLIGYIEWDRNTFPSIKSIFNNDDPCIVLMRQKEPLYDLIMMYKHGLEYSLFEITIEQNSQTIIKRLELEEDNTINLLPITNVELGLVKSSLTDFAIHNPGYIQQLCYLVGSFSHFVS</sequence>
<dbReference type="Gene3D" id="3.40.1350.10">
    <property type="match status" value="1"/>
</dbReference>
<dbReference type="PANTHER" id="PTHR38814:SF1">
    <property type="entry name" value="ENDONUCLEASE NUCS"/>
    <property type="match status" value="1"/>
</dbReference>
<proteinExistence type="predicted"/>
<dbReference type="Pfam" id="PF01939">
    <property type="entry name" value="NucS_C"/>
    <property type="match status" value="1"/>
</dbReference>
<feature type="domain" description="Endonuclease NucS C-terminal" evidence="2">
    <location>
        <begin position="4"/>
        <end position="95"/>
    </location>
</feature>
<evidence type="ECO:0000259" key="2">
    <source>
        <dbReference type="Pfam" id="PF01939"/>
    </source>
</evidence>
<evidence type="ECO:0000313" key="4">
    <source>
        <dbReference type="Proteomes" id="UP000606721"/>
    </source>
</evidence>
<gene>
    <name evidence="3" type="ORF">H6F99_22200</name>
</gene>
<dbReference type="RefSeq" id="WP_190384257.1">
    <property type="nucleotide sequence ID" value="NZ_JACJQT010000079.1"/>
</dbReference>
<protein>
    <submittedName>
        <fullName evidence="3">DUF91 domain-containing protein</fullName>
    </submittedName>
</protein>
<name>A0ABR8C187_APHFL</name>
<keyword evidence="1" id="KW-0238">DNA-binding</keyword>
<comment type="caution">
    <text evidence="3">The sequence shown here is derived from an EMBL/GenBank/DDBJ whole genome shotgun (WGS) entry which is preliminary data.</text>
</comment>
<keyword evidence="4" id="KW-1185">Reference proteome</keyword>
<dbReference type="EMBL" id="JACJQT010000079">
    <property type="protein sequence ID" value="MBD2280888.1"/>
    <property type="molecule type" value="Genomic_DNA"/>
</dbReference>
<evidence type="ECO:0000256" key="1">
    <source>
        <dbReference type="ARBA" id="ARBA00023125"/>
    </source>
</evidence>